<keyword evidence="3 14" id="KW-0645">Protease</keyword>
<evidence type="ECO:0000256" key="11">
    <source>
        <dbReference type="PIRSR" id="PIRSR016308-1"/>
    </source>
</evidence>
<keyword evidence="10 12" id="KW-0862">Zinc</keyword>
<dbReference type="Pfam" id="PF00627">
    <property type="entry name" value="UBA"/>
    <property type="match status" value="2"/>
</dbReference>
<dbReference type="GO" id="GO:0016579">
    <property type="term" value="P:protein deubiquitination"/>
    <property type="evidence" value="ECO:0007669"/>
    <property type="project" value="InterPro"/>
</dbReference>
<evidence type="ECO:0000259" key="17">
    <source>
        <dbReference type="PROSITE" id="PS50235"/>
    </source>
</evidence>
<dbReference type="SUPFAM" id="SSF57850">
    <property type="entry name" value="RING/U-box"/>
    <property type="match status" value="1"/>
</dbReference>
<dbReference type="InterPro" id="IPR013083">
    <property type="entry name" value="Znf_RING/FYVE/PHD"/>
</dbReference>
<evidence type="ECO:0000256" key="9">
    <source>
        <dbReference type="ARBA" id="ARBA00022807"/>
    </source>
</evidence>
<dbReference type="PIRSF" id="PIRSF016308">
    <property type="entry name" value="UBP"/>
    <property type="match status" value="1"/>
</dbReference>
<dbReference type="GO" id="GO:0006508">
    <property type="term" value="P:proteolysis"/>
    <property type="evidence" value="ECO:0007669"/>
    <property type="project" value="UniProtKB-KW"/>
</dbReference>
<evidence type="ECO:0000313" key="19">
    <source>
        <dbReference type="EMBL" id="KAF4667824.1"/>
    </source>
</evidence>
<gene>
    <name evidence="19" type="primary">USP13</name>
    <name evidence="19" type="ORF">FOZ61_007717</name>
</gene>
<feature type="domain" description="UBA" evidence="16">
    <location>
        <begin position="725"/>
        <end position="765"/>
    </location>
</feature>
<evidence type="ECO:0000256" key="3">
    <source>
        <dbReference type="ARBA" id="ARBA00022670"/>
    </source>
</evidence>
<reference evidence="19 20" key="1">
    <citation type="submission" date="2020-04" db="EMBL/GenBank/DDBJ databases">
        <title>Perkinsus olseni comparative genomics.</title>
        <authorList>
            <person name="Bogema D.R."/>
        </authorList>
    </citation>
    <scope>NUCLEOTIDE SEQUENCE [LARGE SCALE GENOMIC DNA]</scope>
    <source>
        <strain evidence="19">ATCC PRA-179</strain>
    </source>
</reference>
<dbReference type="PROSITE" id="PS50030">
    <property type="entry name" value="UBA"/>
    <property type="match status" value="2"/>
</dbReference>
<dbReference type="AlphaFoldDB" id="A0A7J6M8I3"/>
<keyword evidence="6 13" id="KW-0863">Zinc-finger</keyword>
<evidence type="ECO:0000256" key="1">
    <source>
        <dbReference type="ARBA" id="ARBA00000707"/>
    </source>
</evidence>
<dbReference type="SMART" id="SM00165">
    <property type="entry name" value="UBA"/>
    <property type="match status" value="2"/>
</dbReference>
<evidence type="ECO:0000259" key="16">
    <source>
        <dbReference type="PROSITE" id="PS50030"/>
    </source>
</evidence>
<feature type="domain" description="UBA" evidence="16">
    <location>
        <begin position="667"/>
        <end position="708"/>
    </location>
</feature>
<feature type="domain" description="UBP-type" evidence="18">
    <location>
        <begin position="180"/>
        <end position="297"/>
    </location>
</feature>
<name>A0A7J6M8I3_PEROL</name>
<dbReference type="InterPro" id="IPR001607">
    <property type="entry name" value="Znf_UBP"/>
</dbReference>
<dbReference type="InterPro" id="IPR041432">
    <property type="entry name" value="UBP13_Znf-UBP_var"/>
</dbReference>
<evidence type="ECO:0000256" key="13">
    <source>
        <dbReference type="PROSITE-ProRule" id="PRU00502"/>
    </source>
</evidence>
<evidence type="ECO:0000256" key="7">
    <source>
        <dbReference type="ARBA" id="ARBA00022786"/>
    </source>
</evidence>
<keyword evidence="4 12" id="KW-0479">Metal-binding</keyword>
<evidence type="ECO:0000256" key="15">
    <source>
        <dbReference type="SAM" id="MobiDB-lite"/>
    </source>
</evidence>
<organism evidence="19 20">
    <name type="scientific">Perkinsus olseni</name>
    <name type="common">Perkinsus atlanticus</name>
    <dbReference type="NCBI Taxonomy" id="32597"/>
    <lineage>
        <taxon>Eukaryota</taxon>
        <taxon>Sar</taxon>
        <taxon>Alveolata</taxon>
        <taxon>Perkinsozoa</taxon>
        <taxon>Perkinsea</taxon>
        <taxon>Perkinsida</taxon>
        <taxon>Perkinsidae</taxon>
        <taxon>Perkinsus</taxon>
    </lineage>
</organism>
<dbReference type="EMBL" id="JABAHT010000048">
    <property type="protein sequence ID" value="KAF4667824.1"/>
    <property type="molecule type" value="Genomic_DNA"/>
</dbReference>
<dbReference type="InterPro" id="IPR009060">
    <property type="entry name" value="UBA-like_sf"/>
</dbReference>
<dbReference type="Pfam" id="PF00443">
    <property type="entry name" value="UCH"/>
    <property type="match status" value="1"/>
</dbReference>
<dbReference type="InterPro" id="IPR050164">
    <property type="entry name" value="Peptidase_C19"/>
</dbReference>
<evidence type="ECO:0000256" key="4">
    <source>
        <dbReference type="ARBA" id="ARBA00022723"/>
    </source>
</evidence>
<dbReference type="InterPro" id="IPR016652">
    <property type="entry name" value="Ubiquitinyl_hydrolase"/>
</dbReference>
<accession>A0A7J6M8I3</accession>
<dbReference type="GO" id="GO:0008270">
    <property type="term" value="F:zinc ion binding"/>
    <property type="evidence" value="ECO:0007669"/>
    <property type="project" value="UniProtKB-KW"/>
</dbReference>
<dbReference type="GO" id="GO:0005634">
    <property type="term" value="C:nucleus"/>
    <property type="evidence" value="ECO:0007669"/>
    <property type="project" value="TreeGrafter"/>
</dbReference>
<feature type="domain" description="USP" evidence="17">
    <location>
        <begin position="339"/>
        <end position="867"/>
    </location>
</feature>
<feature type="active site" description="Nucleophile" evidence="11">
    <location>
        <position position="348"/>
    </location>
</feature>
<dbReference type="SMART" id="SM00290">
    <property type="entry name" value="ZnF_UBP"/>
    <property type="match status" value="1"/>
</dbReference>
<dbReference type="PANTHER" id="PTHR24006">
    <property type="entry name" value="UBIQUITIN CARBOXYL-TERMINAL HYDROLASE"/>
    <property type="match status" value="1"/>
</dbReference>
<dbReference type="SUPFAM" id="SSF54001">
    <property type="entry name" value="Cysteine proteinases"/>
    <property type="match status" value="1"/>
</dbReference>
<dbReference type="Gene3D" id="1.10.8.10">
    <property type="entry name" value="DNA helicase RuvA subunit, C-terminal domain"/>
    <property type="match status" value="2"/>
</dbReference>
<dbReference type="InterPro" id="IPR015940">
    <property type="entry name" value="UBA"/>
</dbReference>
<dbReference type="InterPro" id="IPR028889">
    <property type="entry name" value="USP"/>
</dbReference>
<comment type="caution">
    <text evidence="19">The sequence shown here is derived from an EMBL/GenBank/DDBJ whole genome shotgun (WGS) entry which is preliminary data.</text>
</comment>
<feature type="region of interest" description="Disordered" evidence="15">
    <location>
        <begin position="535"/>
        <end position="561"/>
    </location>
</feature>
<dbReference type="PROSITE" id="PS00973">
    <property type="entry name" value="USP_2"/>
    <property type="match status" value="1"/>
</dbReference>
<evidence type="ECO:0000313" key="20">
    <source>
        <dbReference type="Proteomes" id="UP000570595"/>
    </source>
</evidence>
<dbReference type="EC" id="3.4.19.12" evidence="14"/>
<evidence type="ECO:0000256" key="2">
    <source>
        <dbReference type="ARBA" id="ARBA00009085"/>
    </source>
</evidence>
<feature type="compositionally biased region" description="Basic and acidic residues" evidence="15">
    <location>
        <begin position="536"/>
        <end position="556"/>
    </location>
</feature>
<dbReference type="Gene3D" id="3.30.40.10">
    <property type="entry name" value="Zinc/RING finger domain, C3HC4 (zinc finger)"/>
    <property type="match status" value="2"/>
</dbReference>
<evidence type="ECO:0000256" key="5">
    <source>
        <dbReference type="ARBA" id="ARBA00022737"/>
    </source>
</evidence>
<dbReference type="OrthoDB" id="361536at2759"/>
<dbReference type="Pfam" id="PF02148">
    <property type="entry name" value="zf-UBP"/>
    <property type="match status" value="1"/>
</dbReference>
<dbReference type="Gene3D" id="3.90.70.10">
    <property type="entry name" value="Cysteine proteinases"/>
    <property type="match status" value="1"/>
</dbReference>
<keyword evidence="5" id="KW-0677">Repeat</keyword>
<dbReference type="PROSITE" id="PS50271">
    <property type="entry name" value="ZF_UBP"/>
    <property type="match status" value="1"/>
</dbReference>
<comment type="catalytic activity">
    <reaction evidence="1 14">
        <text>Thiol-dependent hydrolysis of ester, thioester, amide, peptide and isopeptide bonds formed by the C-terminal Gly of ubiquitin (a 76-residue protein attached to proteins as an intracellular targeting signal).</text>
        <dbReference type="EC" id="3.4.19.12"/>
    </reaction>
</comment>
<proteinExistence type="inferred from homology"/>
<dbReference type="Pfam" id="PF17807">
    <property type="entry name" value="zf-UBP_var"/>
    <property type="match status" value="1"/>
</dbReference>
<evidence type="ECO:0000256" key="14">
    <source>
        <dbReference type="RuleBase" id="RU366025"/>
    </source>
</evidence>
<dbReference type="PROSITE" id="PS50235">
    <property type="entry name" value="USP_3"/>
    <property type="match status" value="1"/>
</dbReference>
<evidence type="ECO:0000259" key="18">
    <source>
        <dbReference type="PROSITE" id="PS50271"/>
    </source>
</evidence>
<keyword evidence="8 14" id="KW-0378">Hydrolase</keyword>
<feature type="binding site" evidence="12">
    <location>
        <position position="206"/>
    </location>
    <ligand>
        <name>Zn(2+)</name>
        <dbReference type="ChEBI" id="CHEBI:29105"/>
    </ligand>
</feature>
<dbReference type="InterPro" id="IPR018200">
    <property type="entry name" value="USP_CS"/>
</dbReference>
<comment type="similarity">
    <text evidence="2 14">Belongs to the peptidase C19 family.</text>
</comment>
<keyword evidence="7 14" id="KW-0833">Ubl conjugation pathway</keyword>
<dbReference type="Proteomes" id="UP000570595">
    <property type="component" value="Unassembled WGS sequence"/>
</dbReference>
<dbReference type="PANTHER" id="PTHR24006:SF664">
    <property type="entry name" value="UBIQUITIN CARBOXYL-TERMINAL HYDROLASE"/>
    <property type="match status" value="1"/>
</dbReference>
<dbReference type="GO" id="GO:0005829">
    <property type="term" value="C:cytosol"/>
    <property type="evidence" value="ECO:0007669"/>
    <property type="project" value="TreeGrafter"/>
</dbReference>
<feature type="active site" description="Proton acceptor" evidence="11">
    <location>
        <position position="823"/>
    </location>
</feature>
<keyword evidence="9 14" id="KW-0788">Thiol protease</keyword>
<evidence type="ECO:0000256" key="12">
    <source>
        <dbReference type="PIRSR" id="PIRSR016308-3"/>
    </source>
</evidence>
<evidence type="ECO:0000256" key="8">
    <source>
        <dbReference type="ARBA" id="ARBA00022801"/>
    </source>
</evidence>
<sequence length="872" mass="95482">MSRAIELAKQYAASGLVKVPQPTDTVHNDCCVLSMDTPLYPKDGLYVSLEEGWKGYGRPFLDVDINRHDTTSAGAVVYLHINTKLVPKKKEEGEEPTKLAVGVQGGFDGGKDYEEEKDYQIAVVPYTDSGVESDWLYLSLDDLSELPEIIGEAVLAIIDHKGAEDQAAVMAWEAGEEERPISKYAAELPQEVVTKKISPNPSDWYCEKSGDRENLWLNLSDGYIGGGRRNWDGSGGSNGALDHYLEMKEQGKIYPLVVKLGTITPKGADVFSYAEDEDTMVTDPNLAAHLAHWGIDVMKMSKTDKSMAEMEVELNKEFAFDRITEAGKELDRVREPGLVGLRNLGNSCYINSFLQLIFSGSVAALSGRYADEDGALRRSMAQQGALDHESSSERTVLEVAKLTNALNGTRYCPPIPKDEEERKLDPFNGMLAPVSLRKHFGKGHPDFSTSSQQDAAEYLLYFLDKLNRAEQASTLDTFHDGLGFSSDQFGYILEDRLECPKSGTVKYSQRRENLFPLVVSMDDAVTSSADASIDEGDAKRLKTDGGNEKVEGEGKEGPPPVVPFEACLKRTMATSSVEGFRSPALDGELVTALKNFTFLTMPQYLLIQVSRYYVDSSWQLAKLNCSVPMPQELSMERYHNKSPGLQQGEKEMPDSTQPAAATVAAPEADEEILAMLMSMGFDKERSTRACLKVGNSSADAAASWLMEHMDDPPTPTGGGSTEEDAVDADALVMLTSMGFTDRQAKAAMKATSNNVERAADWLFSRTDDLDAAVAAVEVEGQQQGEAATGGSTAKERLLASDGSGEYDLVGFISHVGRNVSHGHYVCHMLKEVSPGGPKKWVIFNDEKVAISADPPFDLGYIYLYRRRPSSSN</sequence>
<dbReference type="SUPFAM" id="SSF46934">
    <property type="entry name" value="UBA-like"/>
    <property type="match status" value="1"/>
</dbReference>
<evidence type="ECO:0000256" key="10">
    <source>
        <dbReference type="ARBA" id="ARBA00022833"/>
    </source>
</evidence>
<dbReference type="PROSITE" id="PS00972">
    <property type="entry name" value="USP_1"/>
    <property type="match status" value="1"/>
</dbReference>
<evidence type="ECO:0000256" key="6">
    <source>
        <dbReference type="ARBA" id="ARBA00022771"/>
    </source>
</evidence>
<dbReference type="CDD" id="cd14386">
    <property type="entry name" value="UBA2_UBP5"/>
    <property type="match status" value="1"/>
</dbReference>
<protein>
    <recommendedName>
        <fullName evidence="14">Ubiquitin carboxyl-terminal hydrolase</fullName>
        <ecNumber evidence="14">3.4.19.12</ecNumber>
    </recommendedName>
</protein>
<dbReference type="InterPro" id="IPR001394">
    <property type="entry name" value="Peptidase_C19_UCH"/>
</dbReference>
<dbReference type="InterPro" id="IPR038765">
    <property type="entry name" value="Papain-like_cys_pep_sf"/>
</dbReference>
<dbReference type="GO" id="GO:0004843">
    <property type="term" value="F:cysteine-type deubiquitinase activity"/>
    <property type="evidence" value="ECO:0007669"/>
    <property type="project" value="UniProtKB-UniRule"/>
</dbReference>